<evidence type="ECO:0000313" key="9">
    <source>
        <dbReference type="EMBL" id="MBE9212936.1"/>
    </source>
</evidence>
<dbReference type="AlphaFoldDB" id="A0A8J7FEQ8"/>
<dbReference type="InterPro" id="IPR022929">
    <property type="entry name" value="Put_MntP"/>
</dbReference>
<feature type="transmembrane region" description="Helical" evidence="8">
    <location>
        <begin position="36"/>
        <end position="58"/>
    </location>
</feature>
<comment type="function">
    <text evidence="8">Probably functions as a manganese efflux pump.</text>
</comment>
<dbReference type="InterPro" id="IPR003810">
    <property type="entry name" value="Mntp/YtaF"/>
</dbReference>
<keyword evidence="5 8" id="KW-0406">Ion transport</keyword>
<feature type="transmembrane region" description="Helical" evidence="8">
    <location>
        <begin position="103"/>
        <end position="124"/>
    </location>
</feature>
<evidence type="ECO:0000256" key="2">
    <source>
        <dbReference type="ARBA" id="ARBA00022475"/>
    </source>
</evidence>
<feature type="transmembrane region" description="Helical" evidence="8">
    <location>
        <begin position="161"/>
        <end position="178"/>
    </location>
</feature>
<dbReference type="GO" id="GO:0005384">
    <property type="term" value="F:manganese ion transmembrane transporter activity"/>
    <property type="evidence" value="ECO:0007669"/>
    <property type="project" value="UniProtKB-UniRule"/>
</dbReference>
<evidence type="ECO:0000256" key="7">
    <source>
        <dbReference type="ARBA" id="ARBA00023211"/>
    </source>
</evidence>
<dbReference type="Proteomes" id="UP000620559">
    <property type="component" value="Unassembled WGS sequence"/>
</dbReference>
<comment type="similarity">
    <text evidence="8">Belongs to the MntP (TC 9.B.29) family.</text>
</comment>
<keyword evidence="6 8" id="KW-0472">Membrane</keyword>
<gene>
    <name evidence="8" type="primary">mntP</name>
    <name evidence="9" type="ORF">IQ247_09585</name>
</gene>
<evidence type="ECO:0000256" key="6">
    <source>
        <dbReference type="ARBA" id="ARBA00023136"/>
    </source>
</evidence>
<evidence type="ECO:0000256" key="4">
    <source>
        <dbReference type="ARBA" id="ARBA00022989"/>
    </source>
</evidence>
<reference evidence="9" key="1">
    <citation type="submission" date="2020-10" db="EMBL/GenBank/DDBJ databases">
        <authorList>
            <person name="Castelo-Branco R."/>
            <person name="Eusebio N."/>
            <person name="Adriana R."/>
            <person name="Vieira A."/>
            <person name="Brugerolle De Fraissinette N."/>
            <person name="Rezende De Castro R."/>
            <person name="Schneider M.P."/>
            <person name="Vasconcelos V."/>
            <person name="Leao P.N."/>
        </authorList>
    </citation>
    <scope>NUCLEOTIDE SEQUENCE</scope>
    <source>
        <strain evidence="9">LEGE 06105</strain>
    </source>
</reference>
<keyword evidence="7 8" id="KW-0464">Manganese</keyword>
<name>A0A8J7FEQ8_9CYAN</name>
<dbReference type="Pfam" id="PF02659">
    <property type="entry name" value="Mntp"/>
    <property type="match status" value="1"/>
</dbReference>
<evidence type="ECO:0000256" key="8">
    <source>
        <dbReference type="HAMAP-Rule" id="MF_01521"/>
    </source>
</evidence>
<dbReference type="GO" id="GO:0005886">
    <property type="term" value="C:plasma membrane"/>
    <property type="evidence" value="ECO:0007669"/>
    <property type="project" value="UniProtKB-SubCell"/>
</dbReference>
<comment type="caution">
    <text evidence="8">Lacks conserved residue(s) required for the propagation of feature annotation.</text>
</comment>
<proteinExistence type="inferred from homology"/>
<keyword evidence="2 8" id="KW-1003">Cell membrane</keyword>
<comment type="subcellular location">
    <subcellularLocation>
        <location evidence="8">Cell membrane</location>
        <topology evidence="8">Multi-pass membrane protein</topology>
    </subcellularLocation>
</comment>
<dbReference type="PANTHER" id="PTHR35529">
    <property type="entry name" value="MANGANESE EFFLUX PUMP MNTP-RELATED"/>
    <property type="match status" value="1"/>
</dbReference>
<dbReference type="PANTHER" id="PTHR35529:SF1">
    <property type="entry name" value="MANGANESE EFFLUX PUMP MNTP-RELATED"/>
    <property type="match status" value="1"/>
</dbReference>
<evidence type="ECO:0000256" key="1">
    <source>
        <dbReference type="ARBA" id="ARBA00022448"/>
    </source>
</evidence>
<keyword evidence="10" id="KW-1185">Reference proteome</keyword>
<keyword evidence="3 8" id="KW-0812">Transmembrane</keyword>
<protein>
    <recommendedName>
        <fullName evidence="8">Putative manganese efflux pump MntP</fullName>
    </recommendedName>
</protein>
<feature type="transmembrane region" description="Helical" evidence="8">
    <location>
        <begin position="131"/>
        <end position="149"/>
    </location>
</feature>
<dbReference type="HAMAP" id="MF_01521">
    <property type="entry name" value="MntP_pump"/>
    <property type="match status" value="1"/>
</dbReference>
<dbReference type="EMBL" id="JADEWL010000022">
    <property type="protein sequence ID" value="MBE9212936.1"/>
    <property type="molecule type" value="Genomic_DNA"/>
</dbReference>
<comment type="caution">
    <text evidence="9">The sequence shown here is derived from an EMBL/GenBank/DDBJ whole genome shotgun (WGS) entry which is preliminary data.</text>
</comment>
<organism evidence="9 10">
    <name type="scientific">Plectonema cf. radiosum LEGE 06105</name>
    <dbReference type="NCBI Taxonomy" id="945769"/>
    <lineage>
        <taxon>Bacteria</taxon>
        <taxon>Bacillati</taxon>
        <taxon>Cyanobacteriota</taxon>
        <taxon>Cyanophyceae</taxon>
        <taxon>Oscillatoriophycideae</taxon>
        <taxon>Oscillatoriales</taxon>
        <taxon>Microcoleaceae</taxon>
        <taxon>Plectonema</taxon>
    </lineage>
</organism>
<sequence>METVFMGLGLAADACAVSLSSGMIIKHIKINKALKIALFFGIFQALMLLIGWFIGLSFREILSQVDHWIAFGLLSFLGGKLIYESMQVENDDKPFNPLDFYNLLGLAIATSIDALAVGISLSVLKISILSAAGKVGLITFGICFVAVYIGHSFGDLFKNKVEIIGGLVLIFLGIKILFEHFGQ</sequence>
<keyword evidence="1 8" id="KW-0813">Transport</keyword>
<accession>A0A8J7FEQ8</accession>
<evidence type="ECO:0000256" key="5">
    <source>
        <dbReference type="ARBA" id="ARBA00023065"/>
    </source>
</evidence>
<evidence type="ECO:0000256" key="3">
    <source>
        <dbReference type="ARBA" id="ARBA00022692"/>
    </source>
</evidence>
<keyword evidence="4 8" id="KW-1133">Transmembrane helix</keyword>
<evidence type="ECO:0000313" key="10">
    <source>
        <dbReference type="Proteomes" id="UP000620559"/>
    </source>
</evidence>